<reference evidence="5" key="1">
    <citation type="submission" date="2015-06" db="UniProtKB">
        <authorList>
            <consortium name="EnsemblPlants"/>
        </authorList>
    </citation>
    <scope>IDENTIFICATION</scope>
</reference>
<keyword evidence="3" id="KW-0067">ATP-binding</keyword>
<keyword evidence="1" id="KW-0436">Ligase</keyword>
<dbReference type="PANTHER" id="PTHR24096:SF377">
    <property type="entry name" value="4-COUMARATE--COA LIGASE-LIKE 7"/>
    <property type="match status" value="1"/>
</dbReference>
<organism evidence="5">
    <name type="scientific">Aegilops tauschii</name>
    <name type="common">Tausch's goatgrass</name>
    <name type="synonym">Aegilops squarrosa</name>
    <dbReference type="NCBI Taxonomy" id="37682"/>
    <lineage>
        <taxon>Eukaryota</taxon>
        <taxon>Viridiplantae</taxon>
        <taxon>Streptophyta</taxon>
        <taxon>Embryophyta</taxon>
        <taxon>Tracheophyta</taxon>
        <taxon>Spermatophyta</taxon>
        <taxon>Magnoliopsida</taxon>
        <taxon>Liliopsida</taxon>
        <taxon>Poales</taxon>
        <taxon>Poaceae</taxon>
        <taxon>BOP clade</taxon>
        <taxon>Pooideae</taxon>
        <taxon>Triticodae</taxon>
        <taxon>Triticeae</taxon>
        <taxon>Triticinae</taxon>
        <taxon>Aegilops</taxon>
    </lineage>
</organism>
<dbReference type="PANTHER" id="PTHR24096">
    <property type="entry name" value="LONG-CHAIN-FATTY-ACID--COA LIGASE"/>
    <property type="match status" value="1"/>
</dbReference>
<evidence type="ECO:0000256" key="1">
    <source>
        <dbReference type="ARBA" id="ARBA00022598"/>
    </source>
</evidence>
<keyword evidence="2" id="KW-0547">Nucleotide-binding</keyword>
<evidence type="ECO:0000256" key="4">
    <source>
        <dbReference type="SAM" id="MobiDB-lite"/>
    </source>
</evidence>
<dbReference type="Gene3D" id="3.40.50.980">
    <property type="match status" value="1"/>
</dbReference>
<protein>
    <submittedName>
        <fullName evidence="5">4-coumarate--CoA ligase-like protein 7</fullName>
    </submittedName>
</protein>
<evidence type="ECO:0000313" key="5">
    <source>
        <dbReference type="EnsemblPlants" id="EMT04935"/>
    </source>
</evidence>
<name>M8ATB6_AEGTA</name>
<feature type="region of interest" description="Disordered" evidence="4">
    <location>
        <begin position="145"/>
        <end position="207"/>
    </location>
</feature>
<feature type="compositionally biased region" description="Basic and acidic residues" evidence="4">
    <location>
        <begin position="249"/>
        <end position="265"/>
    </location>
</feature>
<dbReference type="GO" id="GO:0016878">
    <property type="term" value="F:acid-thiol ligase activity"/>
    <property type="evidence" value="ECO:0007669"/>
    <property type="project" value="UniProtKB-ARBA"/>
</dbReference>
<dbReference type="GO" id="GO:0016405">
    <property type="term" value="F:CoA-ligase activity"/>
    <property type="evidence" value="ECO:0007669"/>
    <property type="project" value="TreeGrafter"/>
</dbReference>
<feature type="region of interest" description="Disordered" evidence="4">
    <location>
        <begin position="240"/>
        <end position="301"/>
    </location>
</feature>
<evidence type="ECO:0000256" key="3">
    <source>
        <dbReference type="ARBA" id="ARBA00022840"/>
    </source>
</evidence>
<accession>M8ATB6</accession>
<evidence type="ECO:0000256" key="2">
    <source>
        <dbReference type="ARBA" id="ARBA00022741"/>
    </source>
</evidence>
<dbReference type="EnsemblPlants" id="EMT04935">
    <property type="protein sequence ID" value="EMT04935"/>
    <property type="gene ID" value="F775_15583"/>
</dbReference>
<proteinExistence type="predicted"/>
<sequence length="301" mass="30072">MSSSGHGAVDARTGYCATTKSFLSLRAPQPQPLPPADGPLTFPAFALSLLPSPLPAHPALLDAATGEAVSYPAFLSQVRALVGALRSRVVPLGRGDVAFVLAPARLDVPVLYFALLAVGVVVATANPALTAGERPWQERVDAAGHRGSVPVSDSDDPVLLRHDGAGEGGGGAAPELYREGGGAPCPAPEGEVEEGRREDSDRRPHVPHHGFLLHAQRAGAGVYHGCDDGGGRAGGVEGNAGGSAAVGGDGDHGGASRGAGDDKGRVPAFESGAGDLRRRPSAGIGGGAVPAAVPPRGSVHG</sequence>
<dbReference type="GO" id="GO:0005524">
    <property type="term" value="F:ATP binding"/>
    <property type="evidence" value="ECO:0007669"/>
    <property type="project" value="UniProtKB-KW"/>
</dbReference>
<feature type="compositionally biased region" description="Basic and acidic residues" evidence="4">
    <location>
        <begin position="193"/>
        <end position="204"/>
    </location>
</feature>
<dbReference type="SUPFAM" id="SSF56801">
    <property type="entry name" value="Acetyl-CoA synthetase-like"/>
    <property type="match status" value="1"/>
</dbReference>
<dbReference type="AlphaFoldDB" id="M8ATB6"/>
<dbReference type="ExpressionAtlas" id="M8ATB6">
    <property type="expression patterns" value="baseline"/>
</dbReference>